<evidence type="ECO:0000259" key="8">
    <source>
        <dbReference type="Pfam" id="PF00185"/>
    </source>
</evidence>
<evidence type="ECO:0000259" key="9">
    <source>
        <dbReference type="Pfam" id="PF02729"/>
    </source>
</evidence>
<name>A0A381TGC3_9ZZZZ</name>
<keyword evidence="4" id="KW-0808">Transferase</keyword>
<sequence>VPRLRTKDLLSIADLSADEILLILDTAEAMKEVGTRSIKKVPALRGRTVLNLFFEASTRTRTSFEVAQKRLSADTVNIAASGSSVAKGETLADTVLNLEAMAPDMIVVRHASAGAGHLVGRLCKARVINAGDGMHEHPTQALLDALTIRERKGKIAGLKVSIIGDLLHSRVLRSNVLLLRLLGADVCVCGPATMMLPGMSRLGVRVTNSIDEAVEGADVIMLLRIQLERMDGYFFPSRREYFRLFGMTPERLSRAETDAIIMHPGPLNRGVEIASEVADGPYSVILDQVANGVAVRMAVLYLLAGGVQ</sequence>
<organism evidence="10">
    <name type="scientific">marine metagenome</name>
    <dbReference type="NCBI Taxonomy" id="408172"/>
    <lineage>
        <taxon>unclassified sequences</taxon>
        <taxon>metagenomes</taxon>
        <taxon>ecological metagenomes</taxon>
    </lineage>
</organism>
<proteinExistence type="inferred from homology"/>
<dbReference type="InterPro" id="IPR036901">
    <property type="entry name" value="Asp/Orn_carbamoylTrfase_sf"/>
</dbReference>
<dbReference type="AlphaFoldDB" id="A0A381TGC3"/>
<evidence type="ECO:0000256" key="6">
    <source>
        <dbReference type="ARBA" id="ARBA00043884"/>
    </source>
</evidence>
<dbReference type="Pfam" id="PF02729">
    <property type="entry name" value="OTCace_N"/>
    <property type="match status" value="1"/>
</dbReference>
<comment type="catalytic activity">
    <reaction evidence="7">
        <text>carbamoyl phosphate + L-aspartate = N-carbamoyl-L-aspartate + phosphate + H(+)</text>
        <dbReference type="Rhea" id="RHEA:20013"/>
        <dbReference type="ChEBI" id="CHEBI:15378"/>
        <dbReference type="ChEBI" id="CHEBI:29991"/>
        <dbReference type="ChEBI" id="CHEBI:32814"/>
        <dbReference type="ChEBI" id="CHEBI:43474"/>
        <dbReference type="ChEBI" id="CHEBI:58228"/>
        <dbReference type="EC" id="2.1.3.2"/>
    </reaction>
</comment>
<dbReference type="HAMAP" id="MF_00001">
    <property type="entry name" value="Asp_carb_tr"/>
    <property type="match status" value="1"/>
</dbReference>
<evidence type="ECO:0000256" key="4">
    <source>
        <dbReference type="ARBA" id="ARBA00022679"/>
    </source>
</evidence>
<dbReference type="Gene3D" id="3.40.50.1370">
    <property type="entry name" value="Aspartate/ornithine carbamoyltransferase"/>
    <property type="match status" value="2"/>
</dbReference>
<dbReference type="PRINTS" id="PR00101">
    <property type="entry name" value="ATCASE"/>
</dbReference>
<dbReference type="Pfam" id="PF00185">
    <property type="entry name" value="OTCace"/>
    <property type="match status" value="1"/>
</dbReference>
<gene>
    <name evidence="10" type="ORF">METZ01_LOCUS68029</name>
</gene>
<dbReference type="InterPro" id="IPR006132">
    <property type="entry name" value="Asp/Orn_carbamoyltranf_P-bd"/>
</dbReference>
<evidence type="ECO:0000313" key="10">
    <source>
        <dbReference type="EMBL" id="SVA15175.1"/>
    </source>
</evidence>
<dbReference type="NCBIfam" id="NF002032">
    <property type="entry name" value="PRK00856.1"/>
    <property type="match status" value="1"/>
</dbReference>
<dbReference type="PROSITE" id="PS00097">
    <property type="entry name" value="CARBAMOYLTRANSFERASE"/>
    <property type="match status" value="1"/>
</dbReference>
<evidence type="ECO:0000256" key="7">
    <source>
        <dbReference type="ARBA" id="ARBA00048859"/>
    </source>
</evidence>
<dbReference type="PRINTS" id="PR00100">
    <property type="entry name" value="AOTCASE"/>
</dbReference>
<dbReference type="GO" id="GO:0004070">
    <property type="term" value="F:aspartate carbamoyltransferase activity"/>
    <property type="evidence" value="ECO:0007669"/>
    <property type="project" value="UniProtKB-EC"/>
</dbReference>
<dbReference type="GO" id="GO:0006207">
    <property type="term" value="P:'de novo' pyrimidine nucleobase biosynthetic process"/>
    <property type="evidence" value="ECO:0007669"/>
    <property type="project" value="InterPro"/>
</dbReference>
<comment type="similarity">
    <text evidence="2">Belongs to the aspartate/ornithine carbamoyltransferase superfamily. ATCase family.</text>
</comment>
<feature type="domain" description="Aspartate/ornithine carbamoyltransferase carbamoyl-P binding" evidence="9">
    <location>
        <begin position="7"/>
        <end position="150"/>
    </location>
</feature>
<dbReference type="GO" id="GO:0016597">
    <property type="term" value="F:amino acid binding"/>
    <property type="evidence" value="ECO:0007669"/>
    <property type="project" value="InterPro"/>
</dbReference>
<dbReference type="PANTHER" id="PTHR45753">
    <property type="entry name" value="ORNITHINE CARBAMOYLTRANSFERASE, MITOCHONDRIAL"/>
    <property type="match status" value="1"/>
</dbReference>
<evidence type="ECO:0000256" key="5">
    <source>
        <dbReference type="ARBA" id="ARBA00022975"/>
    </source>
</evidence>
<evidence type="ECO:0000256" key="3">
    <source>
        <dbReference type="ARBA" id="ARBA00013008"/>
    </source>
</evidence>
<dbReference type="GO" id="GO:0005829">
    <property type="term" value="C:cytosol"/>
    <property type="evidence" value="ECO:0007669"/>
    <property type="project" value="TreeGrafter"/>
</dbReference>
<dbReference type="SUPFAM" id="SSF53671">
    <property type="entry name" value="Aspartate/ornithine carbamoyltransferase"/>
    <property type="match status" value="1"/>
</dbReference>
<protein>
    <recommendedName>
        <fullName evidence="3">aspartate carbamoyltransferase</fullName>
        <ecNumber evidence="3">2.1.3.2</ecNumber>
    </recommendedName>
</protein>
<feature type="domain" description="Aspartate/ornithine carbamoyltransferase Asp/Orn-binding" evidence="8">
    <location>
        <begin position="157"/>
        <end position="303"/>
    </location>
</feature>
<dbReference type="InterPro" id="IPR006130">
    <property type="entry name" value="Asp/Orn_carbamoylTrfase"/>
</dbReference>
<evidence type="ECO:0000256" key="1">
    <source>
        <dbReference type="ARBA" id="ARBA00004852"/>
    </source>
</evidence>
<feature type="non-terminal residue" evidence="10">
    <location>
        <position position="1"/>
    </location>
</feature>
<comment type="function">
    <text evidence="6">Catalyzes the condensation of carbamoyl phosphate and aspartate to form carbamoyl aspartate and inorganic phosphate, the committed step in the de novo pyrimidine nucleotide biosynthesis pathway.</text>
</comment>
<reference evidence="10" key="1">
    <citation type="submission" date="2018-05" db="EMBL/GenBank/DDBJ databases">
        <authorList>
            <person name="Lanie J.A."/>
            <person name="Ng W.-L."/>
            <person name="Kazmierczak K.M."/>
            <person name="Andrzejewski T.M."/>
            <person name="Davidsen T.M."/>
            <person name="Wayne K.J."/>
            <person name="Tettelin H."/>
            <person name="Glass J.I."/>
            <person name="Rusch D."/>
            <person name="Podicherti R."/>
            <person name="Tsui H.-C.T."/>
            <person name="Winkler M.E."/>
        </authorList>
    </citation>
    <scope>NUCLEOTIDE SEQUENCE</scope>
</reference>
<comment type="pathway">
    <text evidence="1">Pyrimidine metabolism; UMP biosynthesis via de novo pathway; (S)-dihydroorotate from bicarbonate: step 2/3.</text>
</comment>
<dbReference type="UniPathway" id="UPA00070">
    <property type="reaction ID" value="UER00116"/>
</dbReference>
<dbReference type="PANTHER" id="PTHR45753:SF6">
    <property type="entry name" value="ASPARTATE CARBAMOYLTRANSFERASE"/>
    <property type="match status" value="1"/>
</dbReference>
<evidence type="ECO:0000256" key="2">
    <source>
        <dbReference type="ARBA" id="ARBA00008896"/>
    </source>
</evidence>
<dbReference type="EMBL" id="UINC01004551">
    <property type="protein sequence ID" value="SVA15175.1"/>
    <property type="molecule type" value="Genomic_DNA"/>
</dbReference>
<accession>A0A381TGC3</accession>
<keyword evidence="5" id="KW-0665">Pyrimidine biosynthesis</keyword>
<dbReference type="EC" id="2.1.3.2" evidence="3"/>
<dbReference type="GO" id="GO:0044205">
    <property type="term" value="P:'de novo' UMP biosynthetic process"/>
    <property type="evidence" value="ECO:0007669"/>
    <property type="project" value="UniProtKB-UniPathway"/>
</dbReference>
<dbReference type="FunFam" id="3.40.50.1370:FF:000007">
    <property type="entry name" value="Aspartate carbamoyltransferase"/>
    <property type="match status" value="1"/>
</dbReference>
<dbReference type="InterPro" id="IPR006131">
    <property type="entry name" value="Asp_carbamoyltransf_Asp/Orn-bd"/>
</dbReference>
<dbReference type="GO" id="GO:0006520">
    <property type="term" value="P:amino acid metabolic process"/>
    <property type="evidence" value="ECO:0007669"/>
    <property type="project" value="InterPro"/>
</dbReference>
<dbReference type="NCBIfam" id="TIGR00670">
    <property type="entry name" value="asp_carb_tr"/>
    <property type="match status" value="1"/>
</dbReference>
<dbReference type="InterPro" id="IPR002082">
    <property type="entry name" value="Asp_carbamoyltransf"/>
</dbReference>